<organism evidence="5 6">
    <name type="scientific">Dillenia turbinata</name>
    <dbReference type="NCBI Taxonomy" id="194707"/>
    <lineage>
        <taxon>Eukaryota</taxon>
        <taxon>Viridiplantae</taxon>
        <taxon>Streptophyta</taxon>
        <taxon>Embryophyta</taxon>
        <taxon>Tracheophyta</taxon>
        <taxon>Spermatophyta</taxon>
        <taxon>Magnoliopsida</taxon>
        <taxon>eudicotyledons</taxon>
        <taxon>Gunneridae</taxon>
        <taxon>Pentapetalae</taxon>
        <taxon>Dilleniales</taxon>
        <taxon>Dilleniaceae</taxon>
        <taxon>Dillenia</taxon>
    </lineage>
</organism>
<dbReference type="Pfam" id="PF13041">
    <property type="entry name" value="PPR_2"/>
    <property type="match status" value="1"/>
</dbReference>
<proteinExistence type="inferred from homology"/>
<reference evidence="5 6" key="1">
    <citation type="submission" date="2023-12" db="EMBL/GenBank/DDBJ databases">
        <title>A high-quality genome assembly for Dillenia turbinata (Dilleniales).</title>
        <authorList>
            <person name="Chanderbali A."/>
        </authorList>
    </citation>
    <scope>NUCLEOTIDE SEQUENCE [LARGE SCALE GENOMIC DNA]</scope>
    <source>
        <strain evidence="5">LSX21</strain>
        <tissue evidence="5">Leaf</tissue>
    </source>
</reference>
<gene>
    <name evidence="5" type="ORF">RJ641_019465</name>
</gene>
<feature type="repeat" description="PPR" evidence="3">
    <location>
        <begin position="120"/>
        <end position="154"/>
    </location>
</feature>
<dbReference type="Pfam" id="PF14432">
    <property type="entry name" value="DYW_deaminase"/>
    <property type="match status" value="1"/>
</dbReference>
<evidence type="ECO:0000256" key="1">
    <source>
        <dbReference type="ARBA" id="ARBA00006643"/>
    </source>
</evidence>
<dbReference type="EMBL" id="JBAMMX010000024">
    <property type="protein sequence ID" value="KAK6916604.1"/>
    <property type="molecule type" value="Genomic_DNA"/>
</dbReference>
<comment type="similarity">
    <text evidence="1">Belongs to the PPR family. PCMP-H subfamily.</text>
</comment>
<dbReference type="PROSITE" id="PS51375">
    <property type="entry name" value="PPR"/>
    <property type="match status" value="1"/>
</dbReference>
<dbReference type="NCBIfam" id="TIGR00756">
    <property type="entry name" value="PPR"/>
    <property type="match status" value="2"/>
</dbReference>
<evidence type="ECO:0000256" key="2">
    <source>
        <dbReference type="ARBA" id="ARBA00022737"/>
    </source>
</evidence>
<dbReference type="GO" id="GO:0008270">
    <property type="term" value="F:zinc ion binding"/>
    <property type="evidence" value="ECO:0007669"/>
    <property type="project" value="InterPro"/>
</dbReference>
<dbReference type="InterPro" id="IPR011990">
    <property type="entry name" value="TPR-like_helical_dom_sf"/>
</dbReference>
<dbReference type="Proteomes" id="UP001370490">
    <property type="component" value="Unassembled WGS sequence"/>
</dbReference>
<evidence type="ECO:0000259" key="4">
    <source>
        <dbReference type="Pfam" id="PF14432"/>
    </source>
</evidence>
<feature type="domain" description="DYW" evidence="4">
    <location>
        <begin position="322"/>
        <end position="381"/>
    </location>
</feature>
<keyword evidence="2" id="KW-0677">Repeat</keyword>
<dbReference type="PANTHER" id="PTHR47926:SF461">
    <property type="entry name" value="PENTATRICOPEPTIDE REPEAT SUPERFAMILY PROTEIN"/>
    <property type="match status" value="1"/>
</dbReference>
<dbReference type="PANTHER" id="PTHR47926">
    <property type="entry name" value="PENTATRICOPEPTIDE REPEAT-CONTAINING PROTEIN"/>
    <property type="match status" value="1"/>
</dbReference>
<dbReference type="InterPro" id="IPR032867">
    <property type="entry name" value="DYW_dom"/>
</dbReference>
<name>A0AAN8YVG1_9MAGN</name>
<evidence type="ECO:0000313" key="6">
    <source>
        <dbReference type="Proteomes" id="UP001370490"/>
    </source>
</evidence>
<dbReference type="Pfam" id="PF12854">
    <property type="entry name" value="PPR_1"/>
    <property type="match status" value="1"/>
</dbReference>
<comment type="caution">
    <text evidence="5">The sequence shown here is derived from an EMBL/GenBank/DDBJ whole genome shotgun (WGS) entry which is preliminary data.</text>
</comment>
<keyword evidence="6" id="KW-1185">Reference proteome</keyword>
<dbReference type="Gene3D" id="1.25.40.10">
    <property type="entry name" value="Tetratricopeptide repeat domain"/>
    <property type="match status" value="2"/>
</dbReference>
<dbReference type="GO" id="GO:0003723">
    <property type="term" value="F:RNA binding"/>
    <property type="evidence" value="ECO:0007669"/>
    <property type="project" value="InterPro"/>
</dbReference>
<accession>A0AAN8YVG1</accession>
<sequence length="447" mass="50301">MVITTMSQAMQLHAQILKSDANPKPNNIETKNRDLTKIFTFAALSGNLIYAHSILHSLSAPNSYFYDNMIRAYTNSSNPLPSLSLSSSKCTLKMTHSVQNLTSLHIRCVCNVFSKMSEKDVVSWTSTIDGFLNNDKPIEALRLFEEMLGNGVEPNDATFVSVRRASADTGALSLVIHGHCKDAIKNGGWVHEALSYFWRMKSKYGIRPTIYHYGCIVNLYGRAGQLDKAEAFVNKMIIKPDLVLWRNLIWACKIHEDTDQAERLMKHVGLLDIEASDCGSYVHPGNVMLWLESGMIGQSHIDAEKIYEKLDEIEEQLRGFCYDPKVSEVLLEIDDDEKAFQLCHHSENLAVALGLIETSPGTHIHTVKNLHSCEDCHFVMPINTRRLPCSCACSSLLKPDAESNNYVELQRVAIDYHFTFLLRVDDLWTASLKAMAYLKCYSDLALA</sequence>
<dbReference type="InterPro" id="IPR046960">
    <property type="entry name" value="PPR_At4g14850-like_plant"/>
</dbReference>
<dbReference type="AlphaFoldDB" id="A0AAN8YVG1"/>
<evidence type="ECO:0000256" key="3">
    <source>
        <dbReference type="PROSITE-ProRule" id="PRU00708"/>
    </source>
</evidence>
<protein>
    <submittedName>
        <fullName evidence="5">DYW domain</fullName>
    </submittedName>
</protein>
<dbReference type="InterPro" id="IPR002885">
    <property type="entry name" value="PPR_rpt"/>
</dbReference>
<evidence type="ECO:0000313" key="5">
    <source>
        <dbReference type="EMBL" id="KAK6916604.1"/>
    </source>
</evidence>
<dbReference type="GO" id="GO:0009451">
    <property type="term" value="P:RNA modification"/>
    <property type="evidence" value="ECO:0007669"/>
    <property type="project" value="InterPro"/>
</dbReference>